<evidence type="ECO:0000313" key="7">
    <source>
        <dbReference type="Proteomes" id="UP000886657"/>
    </source>
</evidence>
<dbReference type="SFLD" id="SFLDS00029">
    <property type="entry name" value="Radical_SAM"/>
    <property type="match status" value="1"/>
</dbReference>
<keyword evidence="2" id="KW-0949">S-adenosyl-L-methionine</keyword>
<dbReference type="SUPFAM" id="SSF102114">
    <property type="entry name" value="Radical SAM enzymes"/>
    <property type="match status" value="1"/>
</dbReference>
<name>A0A9D7SEI1_9BACT</name>
<reference evidence="6" key="1">
    <citation type="submission" date="2020-10" db="EMBL/GenBank/DDBJ databases">
        <title>Connecting structure to function with the recovery of over 1000 high-quality activated sludge metagenome-assembled genomes encoding full-length rRNA genes using long-read sequencing.</title>
        <authorList>
            <person name="Singleton C.M."/>
            <person name="Petriglieri F."/>
            <person name="Kristensen J.M."/>
            <person name="Kirkegaard R.H."/>
            <person name="Michaelsen T.Y."/>
            <person name="Andersen M.H."/>
            <person name="Karst S.M."/>
            <person name="Dueholm M.S."/>
            <person name="Nielsen P.H."/>
            <person name="Albertsen M."/>
        </authorList>
    </citation>
    <scope>NUCLEOTIDE SEQUENCE</scope>
    <source>
        <strain evidence="6">Skiv_18-Q3-R9-52_MAXAC.067</strain>
    </source>
</reference>
<evidence type="ECO:0000256" key="4">
    <source>
        <dbReference type="ARBA" id="ARBA00023004"/>
    </source>
</evidence>
<dbReference type="Proteomes" id="UP000886657">
    <property type="component" value="Unassembled WGS sequence"/>
</dbReference>
<sequence>MSDLIKAHLDHRRLWRKFDYCYPVISRRSRGLSLGVNLNPDKICNFDCVYCEVDRLTPPRRKDLDLDQLERELAVLLDVADSGEIYEVPPFDSAQPEQRRLNDIAFSGDGEPTTAREFPEVVARIARLKDQRGLDEVKLVLITDSSRLEAPEVVKGLETLMAHQGEIWAKLDAGTEGYYQSICRSQVPFQRILDNLLATARRWPIVLQTLFLDWRGQGPSESELEAYCDRVEHLRNQGGLLQAIQLYTVARPTPEPEARPLRRLELDAVAACLRSRLADLPVEVYYGPEEWA</sequence>
<comment type="caution">
    <text evidence="6">The sequence shown here is derived from an EMBL/GenBank/DDBJ whole genome shotgun (WGS) entry which is preliminary data.</text>
</comment>
<comment type="cofactor">
    <cofactor evidence="1">
        <name>[4Fe-4S] cluster</name>
        <dbReference type="ChEBI" id="CHEBI:49883"/>
    </cofactor>
</comment>
<accession>A0A9D7SEI1</accession>
<keyword evidence="4" id="KW-0408">Iron</keyword>
<evidence type="ECO:0000256" key="3">
    <source>
        <dbReference type="ARBA" id="ARBA00022723"/>
    </source>
</evidence>
<dbReference type="EMBL" id="JADKIO010000005">
    <property type="protein sequence ID" value="MBK9796132.1"/>
    <property type="molecule type" value="Genomic_DNA"/>
</dbReference>
<dbReference type="InterPro" id="IPR058240">
    <property type="entry name" value="rSAM_sf"/>
</dbReference>
<dbReference type="GO" id="GO:0051536">
    <property type="term" value="F:iron-sulfur cluster binding"/>
    <property type="evidence" value="ECO:0007669"/>
    <property type="project" value="UniProtKB-KW"/>
</dbReference>
<dbReference type="InterPro" id="IPR013785">
    <property type="entry name" value="Aldolase_TIM"/>
</dbReference>
<dbReference type="CDD" id="cd01335">
    <property type="entry name" value="Radical_SAM"/>
    <property type="match status" value="1"/>
</dbReference>
<dbReference type="InterPro" id="IPR007197">
    <property type="entry name" value="rSAM"/>
</dbReference>
<gene>
    <name evidence="6" type="ORF">IPP58_06505</name>
</gene>
<evidence type="ECO:0000256" key="5">
    <source>
        <dbReference type="ARBA" id="ARBA00023014"/>
    </source>
</evidence>
<dbReference type="GO" id="GO:0046872">
    <property type="term" value="F:metal ion binding"/>
    <property type="evidence" value="ECO:0007669"/>
    <property type="project" value="UniProtKB-KW"/>
</dbReference>
<dbReference type="AlphaFoldDB" id="A0A9D7SEI1"/>
<evidence type="ECO:0000256" key="1">
    <source>
        <dbReference type="ARBA" id="ARBA00001966"/>
    </source>
</evidence>
<dbReference type="Gene3D" id="3.20.20.70">
    <property type="entry name" value="Aldolase class I"/>
    <property type="match status" value="1"/>
</dbReference>
<evidence type="ECO:0000256" key="2">
    <source>
        <dbReference type="ARBA" id="ARBA00022691"/>
    </source>
</evidence>
<protein>
    <submittedName>
        <fullName evidence="6">Radical SAM protein</fullName>
    </submittedName>
</protein>
<dbReference type="GO" id="GO:0003824">
    <property type="term" value="F:catalytic activity"/>
    <property type="evidence" value="ECO:0007669"/>
    <property type="project" value="InterPro"/>
</dbReference>
<proteinExistence type="predicted"/>
<evidence type="ECO:0000313" key="6">
    <source>
        <dbReference type="EMBL" id="MBK9796132.1"/>
    </source>
</evidence>
<keyword evidence="3" id="KW-0479">Metal-binding</keyword>
<organism evidence="6 7">
    <name type="scientific">Candidatus Geothrix skivensis</name>
    <dbReference type="NCBI Taxonomy" id="2954439"/>
    <lineage>
        <taxon>Bacteria</taxon>
        <taxon>Pseudomonadati</taxon>
        <taxon>Acidobacteriota</taxon>
        <taxon>Holophagae</taxon>
        <taxon>Holophagales</taxon>
        <taxon>Holophagaceae</taxon>
        <taxon>Geothrix</taxon>
    </lineage>
</organism>
<keyword evidence="5" id="KW-0411">Iron-sulfur</keyword>